<feature type="domain" description="PAS" evidence="11">
    <location>
        <begin position="160"/>
        <end position="204"/>
    </location>
</feature>
<evidence type="ECO:0000256" key="7">
    <source>
        <dbReference type="ARBA" id="ARBA00022840"/>
    </source>
</evidence>
<dbReference type="PANTHER" id="PTHR43065:SF10">
    <property type="entry name" value="PEROXIDE STRESS-ACTIVATED HISTIDINE KINASE MAK3"/>
    <property type="match status" value="1"/>
</dbReference>
<dbReference type="SUPFAM" id="SSF47384">
    <property type="entry name" value="Homodimeric domain of signal transducing histidine kinase"/>
    <property type="match status" value="1"/>
</dbReference>
<dbReference type="Pfam" id="PF02518">
    <property type="entry name" value="HATPase_c"/>
    <property type="match status" value="1"/>
</dbReference>
<dbReference type="InterPro" id="IPR000700">
    <property type="entry name" value="PAS-assoc_C"/>
</dbReference>
<dbReference type="CDD" id="cd00130">
    <property type="entry name" value="PAS"/>
    <property type="match status" value="2"/>
</dbReference>
<evidence type="ECO:0000259" key="11">
    <source>
        <dbReference type="PROSITE" id="PS50112"/>
    </source>
</evidence>
<keyword evidence="7" id="KW-0067">ATP-binding</keyword>
<dbReference type="PROSITE" id="PS50113">
    <property type="entry name" value="PAC"/>
    <property type="match status" value="2"/>
</dbReference>
<comment type="caution">
    <text evidence="13">The sequence shown here is derived from an EMBL/GenBank/DDBJ whole genome shotgun (WGS) entry which is preliminary data.</text>
</comment>
<dbReference type="PROSITE" id="PS50109">
    <property type="entry name" value="HIS_KIN"/>
    <property type="match status" value="1"/>
</dbReference>
<comment type="catalytic activity">
    <reaction evidence="1">
        <text>ATP + protein L-histidine = ADP + protein N-phospho-L-histidine.</text>
        <dbReference type="EC" id="2.7.13.3"/>
    </reaction>
</comment>
<dbReference type="GO" id="GO:0016301">
    <property type="term" value="F:kinase activity"/>
    <property type="evidence" value="ECO:0007669"/>
    <property type="project" value="UniProtKB-KW"/>
</dbReference>
<name>A0A5M3TDM5_LIMPL</name>
<dbReference type="InterPro" id="IPR001610">
    <property type="entry name" value="PAC"/>
</dbReference>
<keyword evidence="6 13" id="KW-0418">Kinase</keyword>
<dbReference type="SMART" id="SM00388">
    <property type="entry name" value="HisKA"/>
    <property type="match status" value="1"/>
</dbReference>
<dbReference type="SMART" id="SM00091">
    <property type="entry name" value="PAS"/>
    <property type="match status" value="2"/>
</dbReference>
<dbReference type="CDD" id="cd00082">
    <property type="entry name" value="HisKA"/>
    <property type="match status" value="1"/>
</dbReference>
<evidence type="ECO:0000256" key="8">
    <source>
        <dbReference type="ARBA" id="ARBA00023012"/>
    </source>
</evidence>
<evidence type="ECO:0000256" key="3">
    <source>
        <dbReference type="ARBA" id="ARBA00022553"/>
    </source>
</evidence>
<organism evidence="13 14">
    <name type="scientific">Limnospira platensis NIES-46</name>
    <dbReference type="NCBI Taxonomy" id="1236695"/>
    <lineage>
        <taxon>Bacteria</taxon>
        <taxon>Bacillati</taxon>
        <taxon>Cyanobacteriota</taxon>
        <taxon>Cyanophyceae</taxon>
        <taxon>Oscillatoriophycideae</taxon>
        <taxon>Oscillatoriales</taxon>
        <taxon>Sirenicapillariaceae</taxon>
        <taxon>Limnospira</taxon>
    </lineage>
</organism>
<evidence type="ECO:0000256" key="5">
    <source>
        <dbReference type="ARBA" id="ARBA00022741"/>
    </source>
</evidence>
<keyword evidence="4" id="KW-0808">Transferase</keyword>
<feature type="domain" description="PAS" evidence="11">
    <location>
        <begin position="55"/>
        <end position="82"/>
    </location>
</feature>
<dbReference type="PANTHER" id="PTHR43065">
    <property type="entry name" value="SENSOR HISTIDINE KINASE"/>
    <property type="match status" value="1"/>
</dbReference>
<dbReference type="InterPro" id="IPR013656">
    <property type="entry name" value="PAS_4"/>
</dbReference>
<dbReference type="GeneID" id="301684462"/>
<evidence type="ECO:0000256" key="4">
    <source>
        <dbReference type="ARBA" id="ARBA00022679"/>
    </source>
</evidence>
<keyword evidence="9" id="KW-0175">Coiled coil</keyword>
<dbReference type="PROSITE" id="PS50112">
    <property type="entry name" value="PAS"/>
    <property type="match status" value="2"/>
</dbReference>
<dbReference type="Proteomes" id="UP000326169">
    <property type="component" value="Unassembled WGS sequence"/>
</dbReference>
<dbReference type="Gene3D" id="3.30.450.20">
    <property type="entry name" value="PAS domain"/>
    <property type="match status" value="3"/>
</dbReference>
<accession>A0A5M3TDM5</accession>
<dbReference type="InterPro" id="IPR004358">
    <property type="entry name" value="Sig_transdc_His_kin-like_C"/>
</dbReference>
<dbReference type="SMART" id="SM00387">
    <property type="entry name" value="HATPase_c"/>
    <property type="match status" value="1"/>
</dbReference>
<dbReference type="SUPFAM" id="SSF55874">
    <property type="entry name" value="ATPase domain of HSP90 chaperone/DNA topoisomerase II/histidine kinase"/>
    <property type="match status" value="1"/>
</dbReference>
<dbReference type="Pfam" id="PF08448">
    <property type="entry name" value="PAS_4"/>
    <property type="match status" value="1"/>
</dbReference>
<feature type="coiled-coil region" evidence="9">
    <location>
        <begin position="407"/>
        <end position="437"/>
    </location>
</feature>
<gene>
    <name evidence="13" type="ORF">NIES46_36850</name>
</gene>
<dbReference type="SMART" id="SM00086">
    <property type="entry name" value="PAC"/>
    <property type="match status" value="2"/>
</dbReference>
<dbReference type="InterPro" id="IPR005467">
    <property type="entry name" value="His_kinase_dom"/>
</dbReference>
<reference evidence="13 14" key="1">
    <citation type="journal article" date="2019" name="J Genomics">
        <title>The Draft Genome of a Hydrogen-producing Cyanobacterium, Arthrospira platensis NIES-46.</title>
        <authorList>
            <person name="Suzuki S."/>
            <person name="Yamaguchi H."/>
            <person name="Kawachi M."/>
        </authorList>
    </citation>
    <scope>NUCLEOTIDE SEQUENCE [LARGE SCALE GENOMIC DNA]</scope>
    <source>
        <strain evidence="13 14">NIES-46</strain>
    </source>
</reference>
<evidence type="ECO:0000256" key="6">
    <source>
        <dbReference type="ARBA" id="ARBA00022777"/>
    </source>
</evidence>
<dbReference type="EMBL" id="BIMW01000143">
    <property type="protein sequence ID" value="GCE95619.1"/>
    <property type="molecule type" value="Genomic_DNA"/>
</dbReference>
<dbReference type="Pfam" id="PF13426">
    <property type="entry name" value="PAS_9"/>
    <property type="match status" value="2"/>
</dbReference>
<evidence type="ECO:0000313" key="13">
    <source>
        <dbReference type="EMBL" id="GCE95619.1"/>
    </source>
</evidence>
<evidence type="ECO:0000256" key="2">
    <source>
        <dbReference type="ARBA" id="ARBA00012438"/>
    </source>
</evidence>
<feature type="domain" description="PAC" evidence="12">
    <location>
        <begin position="111"/>
        <end position="163"/>
    </location>
</feature>
<dbReference type="Gene3D" id="3.30.565.10">
    <property type="entry name" value="Histidine kinase-like ATPase, C-terminal domain"/>
    <property type="match status" value="1"/>
</dbReference>
<sequence>MSAELLGLLFPEPLVAAYQRAVADLTKTKQQLHESQQELWDLRQVVNRTTPGAWVDQNGILVEINEAFIEVFGYGAEELIGRPHPLLNSSCYSGDFWEEKVWSVVRSGGIWRGELQNCTLTGREVWLETTIVPLMKTGATPEKYWVVTQDITERKAIELELTQLSWVASQTDNAVIICDRHGNIEWVNEAFTWITGYTLAEVNGLTPGSFLQGPLSDAETIDQIRTCLKEHKPYRGELLNYKRNGTPYWLSISITPIFNHQGDLTKFIAIETDISDRKQIEEALRQSEVRNRSLIEAIPDLMFRLNRGGVFLDYFPSKDDRVTQSKEVLGKTVEEVFSEDLAWWTRHYLELTLTSGQSQSGEYMLPFEEGWRTYEARYVKSGDDVVLAIVRDITDRKAIEAALLVEQQLEKQKAAQLEKALDKLQRTQTQLIQAEKLSSLGQMVAGVAHEINNPLAFIHGNLIYLDTCIKDIQYMLCMYHKYYPEPVPELKEAVADIDVDFLLDDLPKALESMKLGTHRIQEIVTSLRNFSRLDEAKMKAVDLHEGIESTLLILQNRLKAKAEQGETNIIRDYGELPRVECHASQINQVFMNLISNAIDALENRPAPREITIRTRLEVAEYEENMDMVVVEISDNGPGIPESVRQQIFNPFFTTKPVGKGTGLGLAISHQIVVEKHGGKIEGISELGKGTRFIISLPLNCTKIDGEQLP</sequence>
<evidence type="ECO:0000256" key="1">
    <source>
        <dbReference type="ARBA" id="ARBA00000085"/>
    </source>
</evidence>
<feature type="domain" description="Histidine kinase" evidence="10">
    <location>
        <begin position="446"/>
        <end position="700"/>
    </location>
</feature>
<dbReference type="InterPro" id="IPR035965">
    <property type="entry name" value="PAS-like_dom_sf"/>
</dbReference>
<dbReference type="NCBIfam" id="TIGR00229">
    <property type="entry name" value="sensory_box"/>
    <property type="match status" value="3"/>
</dbReference>
<evidence type="ECO:0000259" key="12">
    <source>
        <dbReference type="PROSITE" id="PS50113"/>
    </source>
</evidence>
<keyword evidence="8" id="KW-0902">Two-component regulatory system</keyword>
<dbReference type="EC" id="2.7.13.3" evidence="2"/>
<keyword evidence="5" id="KW-0547">Nucleotide-binding</keyword>
<dbReference type="RefSeq" id="WP_014274327.1">
    <property type="nucleotide sequence ID" value="NZ_BIMW01000143.1"/>
</dbReference>
<dbReference type="InterPro" id="IPR036097">
    <property type="entry name" value="HisK_dim/P_sf"/>
</dbReference>
<feature type="domain" description="PAC" evidence="12">
    <location>
        <begin position="232"/>
        <end position="286"/>
    </location>
</feature>
<proteinExistence type="predicted"/>
<dbReference type="InterPro" id="IPR003661">
    <property type="entry name" value="HisK_dim/P_dom"/>
</dbReference>
<keyword evidence="3" id="KW-0597">Phosphoprotein</keyword>
<dbReference type="InterPro" id="IPR003594">
    <property type="entry name" value="HATPase_dom"/>
</dbReference>
<dbReference type="Gene3D" id="1.10.287.130">
    <property type="match status" value="1"/>
</dbReference>
<dbReference type="PRINTS" id="PR00344">
    <property type="entry name" value="BCTRLSENSOR"/>
</dbReference>
<evidence type="ECO:0000256" key="9">
    <source>
        <dbReference type="SAM" id="Coils"/>
    </source>
</evidence>
<evidence type="ECO:0000259" key="10">
    <source>
        <dbReference type="PROSITE" id="PS50109"/>
    </source>
</evidence>
<dbReference type="InterPro" id="IPR036890">
    <property type="entry name" value="HATPase_C_sf"/>
</dbReference>
<dbReference type="InterPro" id="IPR000014">
    <property type="entry name" value="PAS"/>
</dbReference>
<dbReference type="SUPFAM" id="SSF55785">
    <property type="entry name" value="PYP-like sensor domain (PAS domain)"/>
    <property type="match status" value="3"/>
</dbReference>
<protein>
    <recommendedName>
        <fullName evidence="2">histidine kinase</fullName>
        <ecNumber evidence="2">2.7.13.3</ecNumber>
    </recommendedName>
</protein>
<evidence type="ECO:0000313" key="14">
    <source>
        <dbReference type="Proteomes" id="UP000326169"/>
    </source>
</evidence>
<keyword evidence="14" id="KW-1185">Reference proteome</keyword>